<sequence length="174" mass="19957">MRHTFDGCGDYEPRGEPGTPEALLCGVCGCHRNFHRKEKMDLPLSHLQDARVHIFQSPPTTSPQPPCPPPQSQLHGAKHANCNPQPIESPMKPFNDNRMKETGMKRKRRTNFTKDQKDRMGVFAERLGWRIREHGNEVYEFCEDIGITRQVLKVWINNNKRLMKSGQSSSGLHI</sequence>
<evidence type="ECO:0000313" key="1">
    <source>
        <dbReference type="EMBL" id="KAH7861029.1"/>
    </source>
</evidence>
<reference evidence="1 2" key="1">
    <citation type="journal article" date="2021" name="Hortic Res">
        <title>High-quality reference genome and annotation aids understanding of berry development for evergreen blueberry (Vaccinium darrowii).</title>
        <authorList>
            <person name="Yu J."/>
            <person name="Hulse-Kemp A.M."/>
            <person name="Babiker E."/>
            <person name="Staton M."/>
        </authorList>
    </citation>
    <scope>NUCLEOTIDE SEQUENCE [LARGE SCALE GENOMIC DNA]</scope>
    <source>
        <strain evidence="2">cv. NJ 8807/NJ 8810</strain>
        <tissue evidence="1">Young leaf</tissue>
    </source>
</reference>
<comment type="caution">
    <text evidence="1">The sequence shown here is derived from an EMBL/GenBank/DDBJ whole genome shotgun (WGS) entry which is preliminary data.</text>
</comment>
<accession>A0ACB7Z5F9</accession>
<keyword evidence="2" id="KW-1185">Reference proteome</keyword>
<protein>
    <submittedName>
        <fullName evidence="1">Uncharacterized protein</fullName>
    </submittedName>
</protein>
<name>A0ACB7Z5F9_9ERIC</name>
<proteinExistence type="predicted"/>
<evidence type="ECO:0000313" key="2">
    <source>
        <dbReference type="Proteomes" id="UP000828048"/>
    </source>
</evidence>
<gene>
    <name evidence="1" type="ORF">Vadar_020759</name>
</gene>
<dbReference type="EMBL" id="CM037154">
    <property type="protein sequence ID" value="KAH7861029.1"/>
    <property type="molecule type" value="Genomic_DNA"/>
</dbReference>
<dbReference type="Proteomes" id="UP000828048">
    <property type="component" value="Chromosome 4"/>
</dbReference>
<organism evidence="1 2">
    <name type="scientific">Vaccinium darrowii</name>
    <dbReference type="NCBI Taxonomy" id="229202"/>
    <lineage>
        <taxon>Eukaryota</taxon>
        <taxon>Viridiplantae</taxon>
        <taxon>Streptophyta</taxon>
        <taxon>Embryophyta</taxon>
        <taxon>Tracheophyta</taxon>
        <taxon>Spermatophyta</taxon>
        <taxon>Magnoliopsida</taxon>
        <taxon>eudicotyledons</taxon>
        <taxon>Gunneridae</taxon>
        <taxon>Pentapetalae</taxon>
        <taxon>asterids</taxon>
        <taxon>Ericales</taxon>
        <taxon>Ericaceae</taxon>
        <taxon>Vaccinioideae</taxon>
        <taxon>Vaccinieae</taxon>
        <taxon>Vaccinium</taxon>
    </lineage>
</organism>